<dbReference type="InterPro" id="IPR016865">
    <property type="entry name" value="RclC"/>
</dbReference>
<keyword evidence="1" id="KW-0472">Membrane</keyword>
<name>A0A8J3Y2P9_9ACTN</name>
<organism evidence="2 3">
    <name type="scientific">Planotetraspora thailandica</name>
    <dbReference type="NCBI Taxonomy" id="487172"/>
    <lineage>
        <taxon>Bacteria</taxon>
        <taxon>Bacillati</taxon>
        <taxon>Actinomycetota</taxon>
        <taxon>Actinomycetes</taxon>
        <taxon>Streptosporangiales</taxon>
        <taxon>Streptosporangiaceae</taxon>
        <taxon>Planotetraspora</taxon>
    </lineage>
</organism>
<dbReference type="InterPro" id="IPR007339">
    <property type="entry name" value="RclC-like"/>
</dbReference>
<dbReference type="PANTHER" id="PTHR40106:SF1">
    <property type="entry name" value="INNER MEMBRANE PROTEIN RCLC"/>
    <property type="match status" value="1"/>
</dbReference>
<dbReference type="Pfam" id="PF04224">
    <property type="entry name" value="DUF417"/>
    <property type="match status" value="1"/>
</dbReference>
<comment type="caution">
    <text evidence="2">The sequence shown here is derived from an EMBL/GenBank/DDBJ whole genome shotgun (WGS) entry which is preliminary data.</text>
</comment>
<evidence type="ECO:0000256" key="1">
    <source>
        <dbReference type="SAM" id="Phobius"/>
    </source>
</evidence>
<protein>
    <submittedName>
        <fullName evidence="2">Membrane protein</fullName>
    </submittedName>
</protein>
<dbReference type="PANTHER" id="PTHR40106">
    <property type="entry name" value="INNER MEMBRANE PROTEIN RCLC"/>
    <property type="match status" value="1"/>
</dbReference>
<keyword evidence="3" id="KW-1185">Reference proteome</keyword>
<feature type="transmembrane region" description="Helical" evidence="1">
    <location>
        <begin position="91"/>
        <end position="109"/>
    </location>
</feature>
<gene>
    <name evidence="2" type="ORF">Pth03_82020</name>
</gene>
<keyword evidence="1" id="KW-1133">Transmembrane helix</keyword>
<dbReference type="GO" id="GO:0005886">
    <property type="term" value="C:plasma membrane"/>
    <property type="evidence" value="ECO:0007669"/>
    <property type="project" value="TreeGrafter"/>
</dbReference>
<dbReference type="AlphaFoldDB" id="A0A8J3Y2P9"/>
<dbReference type="GO" id="GO:1901530">
    <property type="term" value="P:response to hypochlorite"/>
    <property type="evidence" value="ECO:0007669"/>
    <property type="project" value="TreeGrafter"/>
</dbReference>
<keyword evidence="1" id="KW-0812">Transmembrane</keyword>
<evidence type="ECO:0000313" key="3">
    <source>
        <dbReference type="Proteomes" id="UP000605992"/>
    </source>
</evidence>
<dbReference type="EMBL" id="BOOR01000100">
    <property type="protein sequence ID" value="GII59813.1"/>
    <property type="molecule type" value="Genomic_DNA"/>
</dbReference>
<feature type="transmembrane region" description="Helical" evidence="1">
    <location>
        <begin position="65"/>
        <end position="85"/>
    </location>
</feature>
<evidence type="ECO:0000313" key="2">
    <source>
        <dbReference type="EMBL" id="GII59813.1"/>
    </source>
</evidence>
<reference evidence="2" key="1">
    <citation type="submission" date="2021-01" db="EMBL/GenBank/DDBJ databases">
        <title>Whole genome shotgun sequence of Planotetraspora thailandica NBRC 104271.</title>
        <authorList>
            <person name="Komaki H."/>
            <person name="Tamura T."/>
        </authorList>
    </citation>
    <scope>NUCLEOTIDE SEQUENCE</scope>
    <source>
        <strain evidence="2">NBRC 104271</strain>
    </source>
</reference>
<sequence length="155" mass="16843">MGGRDTTTQNLQTAGAATLRFGLVLNLLLIGRLKFEDYEVDNIRPMIVSSPPFARLATRYGERRLARLIGISEILFGSLIAARPFAPRASALGSLAAAGMFATTLSFLVTTPEAWQEKRREPKLSLVGQFLIKDIVLLGAALVTAAEALREARRS</sequence>
<proteinExistence type="predicted"/>
<dbReference type="Proteomes" id="UP000605992">
    <property type="component" value="Unassembled WGS sequence"/>
</dbReference>
<accession>A0A8J3Y2P9</accession>
<dbReference type="RefSeq" id="WP_203949852.1">
    <property type="nucleotide sequence ID" value="NZ_BOOR01000100.1"/>
</dbReference>
<dbReference type="PIRSF" id="PIRSF028065">
    <property type="entry name" value="UCP028065"/>
    <property type="match status" value="1"/>
</dbReference>